<evidence type="ECO:0000313" key="2">
    <source>
        <dbReference type="Proteomes" id="UP000031516"/>
    </source>
</evidence>
<gene>
    <name evidence="1" type="ORF">KLDO_g4484</name>
</gene>
<dbReference type="EMBL" id="CCBQ010000047">
    <property type="protein sequence ID" value="CDO96276.1"/>
    <property type="molecule type" value="Genomic_DNA"/>
</dbReference>
<accession>A0A0A8LDD4</accession>
<organism evidence="1 2">
    <name type="scientific">Kluyveromyces dobzhanskii CBS 2104</name>
    <dbReference type="NCBI Taxonomy" id="1427455"/>
    <lineage>
        <taxon>Eukaryota</taxon>
        <taxon>Fungi</taxon>
        <taxon>Dikarya</taxon>
        <taxon>Ascomycota</taxon>
        <taxon>Saccharomycotina</taxon>
        <taxon>Saccharomycetes</taxon>
        <taxon>Saccharomycetales</taxon>
        <taxon>Saccharomycetaceae</taxon>
        <taxon>Kluyveromyces</taxon>
    </lineage>
</organism>
<sequence>MQQQQTDLPRLPPWEIPQVRINKHTEQCTVEETNLNMSNSSSHLTDPRLMTPLNYKNERKSRRALNTVAGVLGMLENAPTFKYDPSPFIVHDNILNKTKVDQLKQQEIAMRRVFDMDRSVPESRVNTTYYHTLWREQRELMDEEVPETSPRFGRSRSSQDLYKQLRQFQTAFVQSEAWKYEEHPKSTQSTHT</sequence>
<dbReference type="Proteomes" id="UP000031516">
    <property type="component" value="Unassembled WGS sequence"/>
</dbReference>
<dbReference type="OrthoDB" id="10357169at2759"/>
<proteinExistence type="predicted"/>
<evidence type="ECO:0000313" key="1">
    <source>
        <dbReference type="EMBL" id="CDO96276.1"/>
    </source>
</evidence>
<comment type="caution">
    <text evidence="1">The sequence shown here is derived from an EMBL/GenBank/DDBJ whole genome shotgun (WGS) entry which is preliminary data.</text>
</comment>
<name>A0A0A8LDD4_9SACH</name>
<keyword evidence="2" id="KW-1185">Reference proteome</keyword>
<protein>
    <submittedName>
        <fullName evidence="1">WGS project CCBQ000000000 data, contig 00058</fullName>
    </submittedName>
</protein>
<reference evidence="1 2" key="1">
    <citation type="submission" date="2014-03" db="EMBL/GenBank/DDBJ databases">
        <title>The genome of Kluyveromyces dobzhanskii.</title>
        <authorList>
            <person name="Nystedt B."/>
            <person name="Astrom S."/>
        </authorList>
    </citation>
    <scope>NUCLEOTIDE SEQUENCE [LARGE SCALE GENOMIC DNA]</scope>
    <source>
        <strain evidence="1 2">CBS 2104</strain>
    </source>
</reference>
<dbReference type="AlphaFoldDB" id="A0A0A8LDD4"/>